<evidence type="ECO:0000313" key="10">
    <source>
        <dbReference type="EMBL" id="KAK9061474.1"/>
    </source>
</evidence>
<dbReference type="PROSITE" id="PS01359">
    <property type="entry name" value="ZF_PHD_1"/>
    <property type="match status" value="2"/>
</dbReference>
<keyword evidence="5" id="KW-0539">Nucleus</keyword>
<dbReference type="EMBL" id="JBCNJP010000019">
    <property type="protein sequence ID" value="KAK9061474.1"/>
    <property type="molecule type" value="Genomic_DNA"/>
</dbReference>
<dbReference type="CDD" id="cd15539">
    <property type="entry name" value="PHD1_AIRE"/>
    <property type="match status" value="1"/>
</dbReference>
<feature type="compositionally biased region" description="Basic and acidic residues" evidence="7">
    <location>
        <begin position="107"/>
        <end position="116"/>
    </location>
</feature>
<comment type="subcellular location">
    <subcellularLocation>
        <location evidence="1">Nucleus</location>
    </subcellularLocation>
</comment>
<dbReference type="Proteomes" id="UP001408789">
    <property type="component" value="Unassembled WGS sequence"/>
</dbReference>
<keyword evidence="3 6" id="KW-0863">Zinc-finger</keyword>
<feature type="compositionally biased region" description="Basic and acidic residues" evidence="7">
    <location>
        <begin position="20"/>
        <end position="49"/>
    </location>
</feature>
<dbReference type="AlphaFoldDB" id="A0AAP0CRA5"/>
<evidence type="ECO:0000256" key="1">
    <source>
        <dbReference type="ARBA" id="ARBA00004123"/>
    </source>
</evidence>
<keyword evidence="11" id="KW-1185">Reference proteome</keyword>
<keyword evidence="2" id="KW-0479">Metal-binding</keyword>
<dbReference type="InterPro" id="IPR019786">
    <property type="entry name" value="Zinc_finger_PHD-type_CS"/>
</dbReference>
<dbReference type="InterPro" id="IPR000182">
    <property type="entry name" value="GNAT_dom"/>
</dbReference>
<dbReference type="PANTHER" id="PTHR47025:SF7">
    <property type="entry name" value="ACYL-COA N-ACYLTRANSFERASE WITH RING_FYVE_PHD-TYPE ZINC FINGER DOMAIN-CONTAINING PROTEIN"/>
    <property type="match status" value="1"/>
</dbReference>
<evidence type="ECO:0000256" key="4">
    <source>
        <dbReference type="ARBA" id="ARBA00022833"/>
    </source>
</evidence>
<dbReference type="InterPro" id="IPR011011">
    <property type="entry name" value="Znf_FYVE_PHD"/>
</dbReference>
<dbReference type="Pfam" id="PF16135">
    <property type="entry name" value="TDBD"/>
    <property type="match status" value="2"/>
</dbReference>
<feature type="region of interest" description="Disordered" evidence="7">
    <location>
        <begin position="20"/>
        <end position="55"/>
    </location>
</feature>
<dbReference type="InterPro" id="IPR001965">
    <property type="entry name" value="Znf_PHD"/>
</dbReference>
<dbReference type="PROSITE" id="PS51186">
    <property type="entry name" value="GNAT"/>
    <property type="match status" value="1"/>
</dbReference>
<dbReference type="SUPFAM" id="SSF57903">
    <property type="entry name" value="FYVE/PHD zinc finger"/>
    <property type="match status" value="2"/>
</dbReference>
<evidence type="ECO:0000259" key="9">
    <source>
        <dbReference type="PROSITE" id="PS51186"/>
    </source>
</evidence>
<dbReference type="Gene3D" id="3.40.630.30">
    <property type="match status" value="1"/>
</dbReference>
<feature type="compositionally biased region" description="Low complexity" evidence="7">
    <location>
        <begin position="402"/>
        <end position="414"/>
    </location>
</feature>
<gene>
    <name evidence="10" type="ORF">SSX86_018655</name>
</gene>
<dbReference type="SMART" id="SM00249">
    <property type="entry name" value="PHD"/>
    <property type="match status" value="2"/>
</dbReference>
<reference evidence="10 11" key="1">
    <citation type="submission" date="2024-04" db="EMBL/GenBank/DDBJ databases">
        <title>The reference genome of an endangered Asteraceae, Deinandra increscens subsp. villosa, native to the Central Coast of California.</title>
        <authorList>
            <person name="Guilliams M."/>
            <person name="Hasenstab-Lehman K."/>
            <person name="Meyer R."/>
            <person name="Mcevoy S."/>
        </authorList>
    </citation>
    <scope>NUCLEOTIDE SEQUENCE [LARGE SCALE GENOMIC DNA]</scope>
    <source>
        <tissue evidence="10">Leaf</tissue>
    </source>
</reference>
<organism evidence="10 11">
    <name type="scientific">Deinandra increscens subsp. villosa</name>
    <dbReference type="NCBI Taxonomy" id="3103831"/>
    <lineage>
        <taxon>Eukaryota</taxon>
        <taxon>Viridiplantae</taxon>
        <taxon>Streptophyta</taxon>
        <taxon>Embryophyta</taxon>
        <taxon>Tracheophyta</taxon>
        <taxon>Spermatophyta</taxon>
        <taxon>Magnoliopsida</taxon>
        <taxon>eudicotyledons</taxon>
        <taxon>Gunneridae</taxon>
        <taxon>Pentapetalae</taxon>
        <taxon>asterids</taxon>
        <taxon>campanulids</taxon>
        <taxon>Asterales</taxon>
        <taxon>Asteraceae</taxon>
        <taxon>Asteroideae</taxon>
        <taxon>Heliantheae alliance</taxon>
        <taxon>Madieae</taxon>
        <taxon>Madiinae</taxon>
        <taxon>Deinandra</taxon>
    </lineage>
</organism>
<proteinExistence type="predicted"/>
<evidence type="ECO:0000313" key="11">
    <source>
        <dbReference type="Proteomes" id="UP001408789"/>
    </source>
</evidence>
<dbReference type="InterPro" id="IPR013083">
    <property type="entry name" value="Znf_RING/FYVE/PHD"/>
</dbReference>
<dbReference type="GO" id="GO:0003682">
    <property type="term" value="F:chromatin binding"/>
    <property type="evidence" value="ECO:0007669"/>
    <property type="project" value="TreeGrafter"/>
</dbReference>
<dbReference type="Pfam" id="PF00628">
    <property type="entry name" value="PHD"/>
    <property type="match status" value="1"/>
</dbReference>
<dbReference type="InterPro" id="IPR019787">
    <property type="entry name" value="Znf_PHD-finger"/>
</dbReference>
<comment type="caution">
    <text evidence="10">The sequence shown here is derived from an EMBL/GenBank/DDBJ whole genome shotgun (WGS) entry which is preliminary data.</text>
</comment>
<dbReference type="PROSITE" id="PS50016">
    <property type="entry name" value="ZF_PHD_2"/>
    <property type="match status" value="2"/>
</dbReference>
<feature type="region of interest" description="Disordered" evidence="7">
    <location>
        <begin position="95"/>
        <end position="134"/>
    </location>
</feature>
<dbReference type="InterPro" id="IPR016181">
    <property type="entry name" value="Acyl_CoA_acyltransferase"/>
</dbReference>
<dbReference type="GO" id="GO:0042393">
    <property type="term" value="F:histone binding"/>
    <property type="evidence" value="ECO:0007669"/>
    <property type="project" value="TreeGrafter"/>
</dbReference>
<evidence type="ECO:0000259" key="8">
    <source>
        <dbReference type="PROSITE" id="PS50016"/>
    </source>
</evidence>
<dbReference type="GO" id="GO:0045944">
    <property type="term" value="P:positive regulation of transcription by RNA polymerase II"/>
    <property type="evidence" value="ECO:0007669"/>
    <property type="project" value="TreeGrafter"/>
</dbReference>
<protein>
    <submittedName>
        <fullName evidence="10">Uncharacterized protein</fullName>
    </submittedName>
</protein>
<dbReference type="GO" id="GO:0016747">
    <property type="term" value="F:acyltransferase activity, transferring groups other than amino-acyl groups"/>
    <property type="evidence" value="ECO:0007669"/>
    <property type="project" value="InterPro"/>
</dbReference>
<dbReference type="Gene3D" id="3.30.40.10">
    <property type="entry name" value="Zinc/RING finger domain, C3HC4 (zinc finger)"/>
    <property type="match status" value="2"/>
</dbReference>
<dbReference type="GO" id="GO:0005634">
    <property type="term" value="C:nucleus"/>
    <property type="evidence" value="ECO:0007669"/>
    <property type="project" value="UniProtKB-SubCell"/>
</dbReference>
<evidence type="ECO:0000256" key="2">
    <source>
        <dbReference type="ARBA" id="ARBA00022723"/>
    </source>
</evidence>
<dbReference type="PANTHER" id="PTHR47025">
    <property type="entry name" value="AUTOIMMUNE REGULATOR"/>
    <property type="match status" value="1"/>
</dbReference>
<feature type="domain" description="PHD-type" evidence="8">
    <location>
        <begin position="820"/>
        <end position="865"/>
    </location>
</feature>
<evidence type="ECO:0000256" key="6">
    <source>
        <dbReference type="PROSITE-ProRule" id="PRU00146"/>
    </source>
</evidence>
<feature type="domain" description="N-acetyltransferase" evidence="9">
    <location>
        <begin position="1004"/>
        <end position="1154"/>
    </location>
</feature>
<sequence length="1167" mass="128653">MGEGEVCMAVVSNVGEIGSEKNQQKCDHQWLKDDSGREPVDKTQGKEVSVEDEVDSCAMNESEVALDSIEEKPCASRPSTEGLDVVKLRPCVEQNMTESSDGLEVELSGRRQKSEALSDSMADTSDKEPVQPCLKATKQQTCEVNQAPESLDYMGVKLYVEQPVKEGLNGIELDPFGDKLSSGVSNDMEMDPVVEQHVEDSLNEMELETHGSMQRTRVDDDFVQGYCGRMQTTGTKSDIEPEPSIEQPVKECSYEMETDVCVKIQPTEPLNESEPVPSTQQPVKECLHDMELEAYGRKQTIQSLNDTGTEPSSAINVTTQASNNTKLEVSVDQSVKECRNETGMDLCSKKEVKEASYEDISSEVSNPNASPHDNLLSFQTVNSQPDGKLVTKDQVCGEITSACSGNSSSEGSSSQEEHGTNDTSVTVSTSRVVIEVPKHASTSSGIRKITFKFSKRKEDYDDQLSASAVKCTGSAFDSRNRKIPKLTHIGEQGLHEPGDSFLYPNNMEVMHGKAIPDGYPTTVKRLLSTRILEGAKVKYISTSGELIGIVKDCGYLCGCATCNFSNVLRAHEFEEHAGGKTRHPNNHIYLENGKPIYSIIQAMKAAPISTVDVAIRNVAGSSINEELLQVWKASLQRNMDRAKIDDIHHMKLMDLYHSTSCTSYMTGDGSSPYYCYRKSFTLEPQTFVSETLKERKCLFKKPRSYTSSTAAETKRSAEGGHKKRDNDLHRLLFMPNGLPDGTELAYYARGKKILDGYKQGNGIFCSHCDTEISPSQFEAHAGWAAKRQPYRHIYIPNGLTLHDIALLLANGQSIATSNSDDMCAVCGDSGELVICDGCPRAFHAGCLGPEGVSSDDWHCPYCRDSVGSGRKSAAESRPIVIRLTRVVKAREYETGGCVICRAHDFSVAEFDDRTVMLCDQCEKEYHVGCLRESGRCDLKALPSDKWFCCDHCDLIHGAIQDVVVNGATVVSGSIMSTVNKKHKEKGVVSGAPDEIRWRMLSGKSRYPEHLPLLSRAAAIFRECFDPIVAKSGRDLIPVMVYGRNISGQEFGGIYCVVLMVGSIVVSAGLLRIFGREVAELPLVATTRQHQGKGYFQALFFSIEELLVSLGVELLVLPAAEEAESIWTKKLGFRKMSDERYSQYSRDIQLTIFKGTSMLEKELHHATL</sequence>
<keyword evidence="4" id="KW-0862">Zinc</keyword>
<dbReference type="InterPro" id="IPR032308">
    <property type="entry name" value="TDBD"/>
</dbReference>
<dbReference type="Pfam" id="PF23209">
    <property type="entry name" value="IDM1_C"/>
    <property type="match status" value="1"/>
</dbReference>
<feature type="region of interest" description="Disordered" evidence="7">
    <location>
        <begin position="402"/>
        <end position="427"/>
    </location>
</feature>
<dbReference type="GO" id="GO:0000977">
    <property type="term" value="F:RNA polymerase II transcription regulatory region sequence-specific DNA binding"/>
    <property type="evidence" value="ECO:0007669"/>
    <property type="project" value="TreeGrafter"/>
</dbReference>
<accession>A0AAP0CRA5</accession>
<dbReference type="SUPFAM" id="SSF55729">
    <property type="entry name" value="Acyl-CoA N-acyltransferases (Nat)"/>
    <property type="match status" value="1"/>
</dbReference>
<feature type="domain" description="PHD-type" evidence="8">
    <location>
        <begin position="894"/>
        <end position="955"/>
    </location>
</feature>
<name>A0AAP0CRA5_9ASTR</name>
<evidence type="ECO:0000256" key="5">
    <source>
        <dbReference type="ARBA" id="ARBA00023242"/>
    </source>
</evidence>
<evidence type="ECO:0000256" key="7">
    <source>
        <dbReference type="SAM" id="MobiDB-lite"/>
    </source>
</evidence>
<evidence type="ECO:0000256" key="3">
    <source>
        <dbReference type="ARBA" id="ARBA00022771"/>
    </source>
</evidence>
<dbReference type="GO" id="GO:0008270">
    <property type="term" value="F:zinc ion binding"/>
    <property type="evidence" value="ECO:0007669"/>
    <property type="project" value="UniProtKB-KW"/>
</dbReference>
<dbReference type="InterPro" id="IPR056511">
    <property type="entry name" value="IDM1_C"/>
</dbReference>